<evidence type="ECO:0000256" key="3">
    <source>
        <dbReference type="ARBA" id="ARBA00023274"/>
    </source>
</evidence>
<dbReference type="EMBL" id="CAIF01000330">
    <property type="protein sequence ID" value="CCH47127.1"/>
    <property type="molecule type" value="Genomic_DNA"/>
</dbReference>
<keyword evidence="3" id="KW-0687">Ribonucleoprotein</keyword>
<evidence type="ECO:0000256" key="2">
    <source>
        <dbReference type="ARBA" id="ARBA00022980"/>
    </source>
</evidence>
<comment type="similarity">
    <text evidence="1">Belongs to the bacterial ribosomal protein bS21 family.</text>
</comment>
<dbReference type="AlphaFoldDB" id="K0KYH3"/>
<evidence type="ECO:0000256" key="1">
    <source>
        <dbReference type="ARBA" id="ARBA00006640"/>
    </source>
</evidence>
<dbReference type="eggNOG" id="ENOG502SYGP">
    <property type="taxonomic scope" value="Eukaryota"/>
</dbReference>
<keyword evidence="5" id="KW-1185">Reference proteome</keyword>
<sequence length="182" mass="20902">MFRLGCRSIQSTSVLSSIRFNSTAAPTNPKSKYLLDALKKVSKSQNSIQDESRKTFDVLSLRTDSKENPLNRDQKLSKERFEFLSRTDLKAKPKDVAKQLRITNPTAGKIYNVVNNDINGAFRALQSNLNANKVKQDKINQRFHIKPGKAREAKTIRRNKVVFMNGFRRLMNVVRDAKRRGY</sequence>
<proteinExistence type="inferred from homology"/>
<comment type="caution">
    <text evidence="4">The sequence shown here is derived from an EMBL/GenBank/DDBJ whole genome shotgun (WGS) entry which is preliminary data.</text>
</comment>
<gene>
    <name evidence="4" type="ORF">BN7_6738</name>
</gene>
<dbReference type="InterPro" id="IPR001911">
    <property type="entry name" value="Ribosomal_bS21"/>
</dbReference>
<name>K0KYH3_WICCF</name>
<evidence type="ECO:0000313" key="4">
    <source>
        <dbReference type="EMBL" id="CCH47127.1"/>
    </source>
</evidence>
<dbReference type="GO" id="GO:0070124">
    <property type="term" value="P:mitochondrial translational initiation"/>
    <property type="evidence" value="ECO:0007669"/>
    <property type="project" value="TreeGrafter"/>
</dbReference>
<keyword evidence="2 4" id="KW-0689">Ribosomal protein</keyword>
<dbReference type="InterPro" id="IPR052837">
    <property type="entry name" value="Mitoribosomal_bS21"/>
</dbReference>
<dbReference type="PANTHER" id="PTHR41237">
    <property type="entry name" value="37S RIBOSOMAL PROTEIN MRP21, MITOCHONDRIAL"/>
    <property type="match status" value="1"/>
</dbReference>
<dbReference type="Proteomes" id="UP000009328">
    <property type="component" value="Unassembled WGS sequence"/>
</dbReference>
<dbReference type="PANTHER" id="PTHR41237:SF1">
    <property type="entry name" value="SMALL RIBOSOMAL SUBUNIT PROTEIN BS21M"/>
    <property type="match status" value="1"/>
</dbReference>
<evidence type="ECO:0000313" key="5">
    <source>
        <dbReference type="Proteomes" id="UP000009328"/>
    </source>
</evidence>
<dbReference type="FunCoup" id="K0KYH3">
    <property type="interactions" value="121"/>
</dbReference>
<accession>K0KYH3</accession>
<reference evidence="4 5" key="1">
    <citation type="journal article" date="2012" name="Eukaryot. Cell">
        <title>Draft genome sequence of Wickerhamomyces ciferrii NRRL Y-1031 F-60-10.</title>
        <authorList>
            <person name="Schneider J."/>
            <person name="Andrea H."/>
            <person name="Blom J."/>
            <person name="Jaenicke S."/>
            <person name="Ruckert C."/>
            <person name="Schorsch C."/>
            <person name="Szczepanowski R."/>
            <person name="Farwick M."/>
            <person name="Goesmann A."/>
            <person name="Puhler A."/>
            <person name="Schaffer S."/>
            <person name="Tauch A."/>
            <person name="Kohler T."/>
            <person name="Brinkrolf K."/>
        </authorList>
    </citation>
    <scope>NUCLEOTIDE SEQUENCE [LARGE SCALE GENOMIC DNA]</scope>
    <source>
        <strain evidence="5">ATCC 14091 / BCRC 22168 / CBS 111 / JCM 3599 / NBRC 0793 / NRRL Y-1031 F-60-10</strain>
    </source>
</reference>
<dbReference type="GO" id="GO:0003735">
    <property type="term" value="F:structural constituent of ribosome"/>
    <property type="evidence" value="ECO:0007669"/>
    <property type="project" value="InterPro"/>
</dbReference>
<dbReference type="InParanoid" id="K0KYH3"/>
<dbReference type="GO" id="GO:0005763">
    <property type="term" value="C:mitochondrial small ribosomal subunit"/>
    <property type="evidence" value="ECO:0007669"/>
    <property type="project" value="TreeGrafter"/>
</dbReference>
<organism evidence="4 5">
    <name type="scientific">Wickerhamomyces ciferrii (strain ATCC 14091 / BCRC 22168 / CBS 111 / JCM 3599 / NBRC 0793 / NRRL Y-1031 F-60-10)</name>
    <name type="common">Yeast</name>
    <name type="synonym">Pichia ciferrii</name>
    <dbReference type="NCBI Taxonomy" id="1206466"/>
    <lineage>
        <taxon>Eukaryota</taxon>
        <taxon>Fungi</taxon>
        <taxon>Dikarya</taxon>
        <taxon>Ascomycota</taxon>
        <taxon>Saccharomycotina</taxon>
        <taxon>Saccharomycetes</taxon>
        <taxon>Phaffomycetales</taxon>
        <taxon>Wickerhamomycetaceae</taxon>
        <taxon>Wickerhamomyces</taxon>
    </lineage>
</organism>
<dbReference type="STRING" id="1206466.K0KYH3"/>
<protein>
    <submittedName>
        <fullName evidence="4">37S ribosomal protein MRP21, mitochondrial</fullName>
    </submittedName>
</protein>
<dbReference type="HOGENOM" id="CLU_110335_0_0_1"/>
<dbReference type="Pfam" id="PF01165">
    <property type="entry name" value="Ribosomal_S21"/>
    <property type="match status" value="1"/>
</dbReference>